<feature type="transmembrane region" description="Helical" evidence="6">
    <location>
        <begin position="51"/>
        <end position="75"/>
    </location>
</feature>
<organism evidence="8">
    <name type="scientific">uncultured bacterium</name>
    <name type="common">gcode 4</name>
    <dbReference type="NCBI Taxonomy" id="1234023"/>
    <lineage>
        <taxon>Bacteria</taxon>
        <taxon>environmental samples</taxon>
    </lineage>
</organism>
<comment type="subcellular location">
    <subcellularLocation>
        <location evidence="1">Cell membrane</location>
        <topology evidence="1">Multi-pass membrane protein</topology>
    </subcellularLocation>
</comment>
<keyword evidence="2" id="KW-1003">Cell membrane</keyword>
<dbReference type="InterPro" id="IPR032816">
    <property type="entry name" value="VTT_dom"/>
</dbReference>
<evidence type="ECO:0000256" key="2">
    <source>
        <dbReference type="ARBA" id="ARBA00022475"/>
    </source>
</evidence>
<dbReference type="AlphaFoldDB" id="K2BBW4"/>
<dbReference type="InterPro" id="IPR051311">
    <property type="entry name" value="DedA_domain"/>
</dbReference>
<name>K2BBW4_9BACT</name>
<evidence type="ECO:0000256" key="6">
    <source>
        <dbReference type="SAM" id="Phobius"/>
    </source>
</evidence>
<proteinExistence type="predicted"/>
<keyword evidence="5 6" id="KW-0472">Membrane</keyword>
<dbReference type="EMBL" id="AMFJ01021641">
    <property type="protein sequence ID" value="EKD66273.1"/>
    <property type="molecule type" value="Genomic_DNA"/>
</dbReference>
<protein>
    <submittedName>
        <fullName evidence="8">DedA family protein</fullName>
    </submittedName>
</protein>
<sequence>MEHLIKIILDFVGWLDYASIVFLMALESSIFPVPSEVVMIPAWYLVFTGKLNFILVILAGTFGSLLWAVVNYFILGQFIGKPFLLKYWKYILLKEKDYHKAEKLFLENDVLYTFLGRLIPVIRHVISIPAWIFKMPLWLFMIITSLWAWLWCAILTVFWYYFWENIITLVEKYTKLAWIIWVLFAFVFLFYKLGYHKKISKLLKTKKSID</sequence>
<keyword evidence="4 6" id="KW-1133">Transmembrane helix</keyword>
<evidence type="ECO:0000313" key="8">
    <source>
        <dbReference type="EMBL" id="EKD66273.1"/>
    </source>
</evidence>
<comment type="caution">
    <text evidence="8">The sequence shown here is derived from an EMBL/GenBank/DDBJ whole genome shotgun (WGS) entry which is preliminary data.</text>
</comment>
<feature type="transmembrane region" description="Helical" evidence="6">
    <location>
        <begin position="137"/>
        <end position="163"/>
    </location>
</feature>
<dbReference type="GO" id="GO:0005886">
    <property type="term" value="C:plasma membrane"/>
    <property type="evidence" value="ECO:0007669"/>
    <property type="project" value="UniProtKB-SubCell"/>
</dbReference>
<gene>
    <name evidence="8" type="ORF">ACD_49C00055G0010</name>
</gene>
<evidence type="ECO:0000256" key="4">
    <source>
        <dbReference type="ARBA" id="ARBA00022989"/>
    </source>
</evidence>
<feature type="domain" description="VTT" evidence="7">
    <location>
        <begin position="33"/>
        <end position="159"/>
    </location>
</feature>
<feature type="transmembrane region" description="Helical" evidence="6">
    <location>
        <begin position="175"/>
        <end position="194"/>
    </location>
</feature>
<reference evidence="8" key="1">
    <citation type="journal article" date="2012" name="Science">
        <title>Fermentation, hydrogen, and sulfur metabolism in multiple uncultivated bacterial phyla.</title>
        <authorList>
            <person name="Wrighton K.C."/>
            <person name="Thomas B.C."/>
            <person name="Sharon I."/>
            <person name="Miller C.S."/>
            <person name="Castelle C.J."/>
            <person name="VerBerkmoes N.C."/>
            <person name="Wilkins M.J."/>
            <person name="Hettich R.L."/>
            <person name="Lipton M.S."/>
            <person name="Williams K.H."/>
            <person name="Long P.E."/>
            <person name="Banfield J.F."/>
        </authorList>
    </citation>
    <scope>NUCLEOTIDE SEQUENCE [LARGE SCALE GENOMIC DNA]</scope>
</reference>
<dbReference type="PANTHER" id="PTHR42709:SF6">
    <property type="entry name" value="UNDECAPRENYL PHOSPHATE TRANSPORTER A"/>
    <property type="match status" value="1"/>
</dbReference>
<evidence type="ECO:0000256" key="3">
    <source>
        <dbReference type="ARBA" id="ARBA00022692"/>
    </source>
</evidence>
<dbReference type="PANTHER" id="PTHR42709">
    <property type="entry name" value="ALKALINE PHOSPHATASE LIKE PROTEIN"/>
    <property type="match status" value="1"/>
</dbReference>
<dbReference type="Pfam" id="PF09335">
    <property type="entry name" value="VTT_dom"/>
    <property type="match status" value="1"/>
</dbReference>
<accession>K2BBW4</accession>
<evidence type="ECO:0000259" key="7">
    <source>
        <dbReference type="Pfam" id="PF09335"/>
    </source>
</evidence>
<evidence type="ECO:0000256" key="1">
    <source>
        <dbReference type="ARBA" id="ARBA00004651"/>
    </source>
</evidence>
<feature type="transmembrane region" description="Helical" evidence="6">
    <location>
        <begin position="7"/>
        <end position="31"/>
    </location>
</feature>
<evidence type="ECO:0000256" key="5">
    <source>
        <dbReference type="ARBA" id="ARBA00023136"/>
    </source>
</evidence>
<keyword evidence="3 6" id="KW-0812">Transmembrane</keyword>